<evidence type="ECO:0000313" key="2">
    <source>
        <dbReference type="Proteomes" id="UP001596171"/>
    </source>
</evidence>
<dbReference type="PANTHER" id="PTHR43235">
    <property type="entry name" value="GLUTAMINE AMIDOTRANSFERASE PB2B2.05-RELATED"/>
    <property type="match status" value="1"/>
</dbReference>
<dbReference type="PANTHER" id="PTHR43235:SF1">
    <property type="entry name" value="GLUTAMINE AMIDOTRANSFERASE PB2B2.05-RELATED"/>
    <property type="match status" value="1"/>
</dbReference>
<keyword evidence="2" id="KW-1185">Reference proteome</keyword>
<dbReference type="GO" id="GO:0016787">
    <property type="term" value="F:hydrolase activity"/>
    <property type="evidence" value="ECO:0007669"/>
    <property type="project" value="UniProtKB-KW"/>
</dbReference>
<comment type="caution">
    <text evidence="1">The sequence shown here is derived from an EMBL/GenBank/DDBJ whole genome shotgun (WGS) entry which is preliminary data.</text>
</comment>
<dbReference type="RefSeq" id="WP_137615085.1">
    <property type="nucleotide sequence ID" value="NZ_BJDI01000001.1"/>
</dbReference>
<name>A0ABW1SGI8_9LACO</name>
<organism evidence="1 2">
    <name type="scientific">Lactiplantibacillus nangangensis</name>
    <dbReference type="NCBI Taxonomy" id="2559917"/>
    <lineage>
        <taxon>Bacteria</taxon>
        <taxon>Bacillati</taxon>
        <taxon>Bacillota</taxon>
        <taxon>Bacilli</taxon>
        <taxon>Lactobacillales</taxon>
        <taxon>Lactobacillaceae</taxon>
        <taxon>Lactiplantibacillus</taxon>
    </lineage>
</organism>
<dbReference type="EMBL" id="JBHSSE010000003">
    <property type="protein sequence ID" value="MFC6200791.1"/>
    <property type="molecule type" value="Genomic_DNA"/>
</dbReference>
<reference evidence="2" key="1">
    <citation type="journal article" date="2019" name="Int. J. Syst. Evol. Microbiol.">
        <title>The Global Catalogue of Microorganisms (GCM) 10K type strain sequencing project: providing services to taxonomists for standard genome sequencing and annotation.</title>
        <authorList>
            <consortium name="The Broad Institute Genomics Platform"/>
            <consortium name="The Broad Institute Genome Sequencing Center for Infectious Disease"/>
            <person name="Wu L."/>
            <person name="Ma J."/>
        </authorList>
    </citation>
    <scope>NUCLEOTIDE SEQUENCE [LARGE SCALE GENOMIC DNA]</scope>
    <source>
        <strain evidence="2">CCM 8930</strain>
    </source>
</reference>
<dbReference type="Gene3D" id="3.40.50.880">
    <property type="match status" value="1"/>
</dbReference>
<keyword evidence="1" id="KW-0378">Hydrolase</keyword>
<sequence length="246" mass="26638">MTKPIIGVAPGTLAVDSQMFPGRQRDYVNRVYLQSITDNGGIPLMLPVTTTLATIDRYVGLIDGLLLCGGQDVDPLKYGEEPLEKLGGIDPQRDTYELALIKAVHAAHKPIFGICRGLQILNVCYGGTIYQDLTYMPTGQGTIKHLQAQLPAYGMHHVQVTPSSTLADFLGETALTVNSFHHQTLHKIAPGFKAVATAPDGVIEAIEATNGGLQLAVQWHPEEMQAVNPVMARLFAKFIAVSHNED</sequence>
<evidence type="ECO:0000313" key="1">
    <source>
        <dbReference type="EMBL" id="MFC6200791.1"/>
    </source>
</evidence>
<dbReference type="Pfam" id="PF07722">
    <property type="entry name" value="Peptidase_C26"/>
    <property type="match status" value="1"/>
</dbReference>
<proteinExistence type="predicted"/>
<dbReference type="SUPFAM" id="SSF52317">
    <property type="entry name" value="Class I glutamine amidotransferase-like"/>
    <property type="match status" value="1"/>
</dbReference>
<dbReference type="PROSITE" id="PS51273">
    <property type="entry name" value="GATASE_TYPE_1"/>
    <property type="match status" value="1"/>
</dbReference>
<protein>
    <submittedName>
        <fullName evidence="1">Gamma-glutamyl-gamma-aminobutyrate hydrolase family protein</fullName>
    </submittedName>
</protein>
<accession>A0ABW1SGI8</accession>
<dbReference type="Proteomes" id="UP001596171">
    <property type="component" value="Unassembled WGS sequence"/>
</dbReference>
<dbReference type="CDD" id="cd01745">
    <property type="entry name" value="GATase1_2"/>
    <property type="match status" value="1"/>
</dbReference>
<dbReference type="InterPro" id="IPR029062">
    <property type="entry name" value="Class_I_gatase-like"/>
</dbReference>
<gene>
    <name evidence="1" type="ORF">ACFP1L_02625</name>
</gene>
<dbReference type="InterPro" id="IPR044668">
    <property type="entry name" value="PuuD-like"/>
</dbReference>
<dbReference type="InterPro" id="IPR011697">
    <property type="entry name" value="Peptidase_C26"/>
</dbReference>